<reference evidence="1" key="1">
    <citation type="submission" date="2024-04" db="EMBL/GenBank/DDBJ databases">
        <authorList>
            <consortium name="Molecular Ecology Group"/>
        </authorList>
    </citation>
    <scope>NUCLEOTIDE SEQUENCE</scope>
</reference>
<dbReference type="EMBL" id="OZ034829">
    <property type="protein sequence ID" value="CAL1685562.1"/>
    <property type="molecule type" value="Genomic_DNA"/>
</dbReference>
<evidence type="ECO:0000313" key="1">
    <source>
        <dbReference type="EMBL" id="CAL1685562.1"/>
    </source>
</evidence>
<evidence type="ECO:0000313" key="2">
    <source>
        <dbReference type="Proteomes" id="UP001497644"/>
    </source>
</evidence>
<protein>
    <submittedName>
        <fullName evidence="1">Uncharacterized protein</fullName>
    </submittedName>
</protein>
<proteinExistence type="predicted"/>
<keyword evidence="2" id="KW-1185">Reference proteome</keyword>
<organism evidence="1 2">
    <name type="scientific">Lasius platythorax</name>
    <dbReference type="NCBI Taxonomy" id="488582"/>
    <lineage>
        <taxon>Eukaryota</taxon>
        <taxon>Metazoa</taxon>
        <taxon>Ecdysozoa</taxon>
        <taxon>Arthropoda</taxon>
        <taxon>Hexapoda</taxon>
        <taxon>Insecta</taxon>
        <taxon>Pterygota</taxon>
        <taxon>Neoptera</taxon>
        <taxon>Endopterygota</taxon>
        <taxon>Hymenoptera</taxon>
        <taxon>Apocrita</taxon>
        <taxon>Aculeata</taxon>
        <taxon>Formicoidea</taxon>
        <taxon>Formicidae</taxon>
        <taxon>Formicinae</taxon>
        <taxon>Lasius</taxon>
        <taxon>Lasius</taxon>
    </lineage>
</organism>
<dbReference type="AlphaFoldDB" id="A0AAV2NZ55"/>
<gene>
    <name evidence="1" type="ORF">LPLAT_LOCUS11017</name>
</gene>
<accession>A0AAV2NZ55</accession>
<name>A0AAV2NZ55_9HYME</name>
<sequence>MTRLFASTMVKFEFVCGRLMEPQEFQLQIPVNFDTEGNDEPPRRALFKHRREPASSNILVSQTCAKFE</sequence>
<dbReference type="Proteomes" id="UP001497644">
    <property type="component" value="Chromosome 6"/>
</dbReference>